<dbReference type="Gene3D" id="3.40.630.10">
    <property type="entry name" value="Zn peptidases"/>
    <property type="match status" value="1"/>
</dbReference>
<comment type="subunit">
    <text evidence="19">Homodimer. The monomeric form is inactive while the homodimer is active.</text>
</comment>
<evidence type="ECO:0000256" key="20">
    <source>
        <dbReference type="ARBA" id="ARBA00033328"/>
    </source>
</evidence>
<reference evidence="24 25" key="1">
    <citation type="submission" date="2020-08" db="EMBL/GenBank/DDBJ databases">
        <title>Functional genomics of gut bacteria from endangered species of beetles.</title>
        <authorList>
            <person name="Carlos-Shanley C."/>
        </authorList>
    </citation>
    <scope>NUCLEOTIDE SEQUENCE [LARGE SCALE GENOMIC DNA]</scope>
    <source>
        <strain evidence="24 25">S00123</strain>
    </source>
</reference>
<evidence type="ECO:0000256" key="5">
    <source>
        <dbReference type="ARBA" id="ARBA00014116"/>
    </source>
</evidence>
<comment type="subcellular location">
    <subcellularLocation>
        <location evidence="1">Endoplasmic reticulum</location>
    </subcellularLocation>
    <subcellularLocation>
        <location evidence="3">Golgi apparatus</location>
    </subcellularLocation>
    <subcellularLocation>
        <location evidence="2">Lysosome</location>
    </subcellularLocation>
    <subcellularLocation>
        <location evidence="4">Secreted</location>
    </subcellularLocation>
</comment>
<evidence type="ECO:0000256" key="9">
    <source>
        <dbReference type="ARBA" id="ARBA00022723"/>
    </source>
</evidence>
<dbReference type="Gene3D" id="3.50.30.30">
    <property type="match status" value="1"/>
</dbReference>
<evidence type="ECO:0000256" key="17">
    <source>
        <dbReference type="ARBA" id="ARBA00023180"/>
    </source>
</evidence>
<dbReference type="InterPro" id="IPR039866">
    <property type="entry name" value="CPQ"/>
</dbReference>
<keyword evidence="15" id="KW-0482">Metalloprotease</keyword>
<evidence type="ECO:0000256" key="2">
    <source>
        <dbReference type="ARBA" id="ARBA00004371"/>
    </source>
</evidence>
<dbReference type="GO" id="GO:0005764">
    <property type="term" value="C:lysosome"/>
    <property type="evidence" value="ECO:0007669"/>
    <property type="project" value="UniProtKB-SubCell"/>
</dbReference>
<dbReference type="GO" id="GO:0005576">
    <property type="term" value="C:extracellular region"/>
    <property type="evidence" value="ECO:0007669"/>
    <property type="project" value="UniProtKB-SubCell"/>
</dbReference>
<evidence type="ECO:0000256" key="3">
    <source>
        <dbReference type="ARBA" id="ARBA00004555"/>
    </source>
</evidence>
<dbReference type="AlphaFoldDB" id="A0A7W7IS42"/>
<keyword evidence="17" id="KW-0325">Glycoprotein</keyword>
<evidence type="ECO:0000256" key="18">
    <source>
        <dbReference type="ARBA" id="ARBA00023228"/>
    </source>
</evidence>
<feature type="domain" description="Peptidase M28" evidence="23">
    <location>
        <begin position="283"/>
        <end position="501"/>
    </location>
</feature>
<feature type="compositionally biased region" description="Pro residues" evidence="21">
    <location>
        <begin position="514"/>
        <end position="525"/>
    </location>
</feature>
<evidence type="ECO:0000256" key="22">
    <source>
        <dbReference type="SAM" id="SignalP"/>
    </source>
</evidence>
<accession>A0A7W7IS42</accession>
<proteinExistence type="predicted"/>
<name>A0A7W7IS42_9CAUL</name>
<dbReference type="EMBL" id="JACHKY010000005">
    <property type="protein sequence ID" value="MBB4799212.1"/>
    <property type="molecule type" value="Genomic_DNA"/>
</dbReference>
<keyword evidence="13" id="KW-0862">Zinc</keyword>
<dbReference type="Proteomes" id="UP000539957">
    <property type="component" value="Unassembled WGS sequence"/>
</dbReference>
<organism evidence="24 25">
    <name type="scientific">Brevundimonas bullata</name>
    <dbReference type="NCBI Taxonomy" id="13160"/>
    <lineage>
        <taxon>Bacteria</taxon>
        <taxon>Pseudomonadati</taxon>
        <taxon>Pseudomonadota</taxon>
        <taxon>Alphaproteobacteria</taxon>
        <taxon>Caulobacterales</taxon>
        <taxon>Caulobacteraceae</taxon>
        <taxon>Brevundimonas</taxon>
    </lineage>
</organism>
<keyword evidence="9" id="KW-0479">Metal-binding</keyword>
<dbReference type="InterPro" id="IPR007484">
    <property type="entry name" value="Peptidase_M28"/>
</dbReference>
<feature type="signal peptide" evidence="22">
    <location>
        <begin position="1"/>
        <end position="19"/>
    </location>
</feature>
<keyword evidence="14" id="KW-0333">Golgi apparatus</keyword>
<dbReference type="PANTHER" id="PTHR12053:SF3">
    <property type="entry name" value="CARBOXYPEPTIDASE Q"/>
    <property type="match status" value="1"/>
</dbReference>
<keyword evidence="16" id="KW-0865">Zymogen</keyword>
<protein>
    <recommendedName>
        <fullName evidence="5">Carboxypeptidase Q</fullName>
    </recommendedName>
    <alternativeName>
        <fullName evidence="20">Plasma glutamate carboxypeptidase</fullName>
    </alternativeName>
</protein>
<evidence type="ECO:0000256" key="8">
    <source>
        <dbReference type="ARBA" id="ARBA00022670"/>
    </source>
</evidence>
<keyword evidence="25" id="KW-1185">Reference proteome</keyword>
<evidence type="ECO:0000256" key="13">
    <source>
        <dbReference type="ARBA" id="ARBA00022833"/>
    </source>
</evidence>
<evidence type="ECO:0000256" key="11">
    <source>
        <dbReference type="ARBA" id="ARBA00022801"/>
    </source>
</evidence>
<keyword evidence="18" id="KW-0458">Lysosome</keyword>
<dbReference type="GO" id="GO:0046872">
    <property type="term" value="F:metal ion binding"/>
    <property type="evidence" value="ECO:0007669"/>
    <property type="project" value="UniProtKB-KW"/>
</dbReference>
<evidence type="ECO:0000313" key="24">
    <source>
        <dbReference type="EMBL" id="MBB4799212.1"/>
    </source>
</evidence>
<comment type="caution">
    <text evidence="24">The sequence shown here is derived from an EMBL/GenBank/DDBJ whole genome shotgun (WGS) entry which is preliminary data.</text>
</comment>
<keyword evidence="6" id="KW-0964">Secreted</keyword>
<dbReference type="RefSeq" id="WP_184272053.1">
    <property type="nucleotide sequence ID" value="NZ_JACHKY010000005.1"/>
</dbReference>
<evidence type="ECO:0000256" key="14">
    <source>
        <dbReference type="ARBA" id="ARBA00023034"/>
    </source>
</evidence>
<keyword evidence="12" id="KW-0256">Endoplasmic reticulum</keyword>
<dbReference type="GO" id="GO:0070573">
    <property type="term" value="F:metallodipeptidase activity"/>
    <property type="evidence" value="ECO:0007669"/>
    <property type="project" value="InterPro"/>
</dbReference>
<evidence type="ECO:0000256" key="1">
    <source>
        <dbReference type="ARBA" id="ARBA00004240"/>
    </source>
</evidence>
<feature type="chain" id="PRO_5030692235" description="Carboxypeptidase Q" evidence="22">
    <location>
        <begin position="20"/>
        <end position="534"/>
    </location>
</feature>
<evidence type="ECO:0000256" key="16">
    <source>
        <dbReference type="ARBA" id="ARBA00023145"/>
    </source>
</evidence>
<dbReference type="GO" id="GO:0004180">
    <property type="term" value="F:carboxypeptidase activity"/>
    <property type="evidence" value="ECO:0007669"/>
    <property type="project" value="UniProtKB-KW"/>
</dbReference>
<feature type="region of interest" description="Disordered" evidence="21">
    <location>
        <begin position="513"/>
        <end position="534"/>
    </location>
</feature>
<evidence type="ECO:0000256" key="21">
    <source>
        <dbReference type="SAM" id="MobiDB-lite"/>
    </source>
</evidence>
<keyword evidence="7" id="KW-0121">Carboxypeptidase</keyword>
<evidence type="ECO:0000256" key="15">
    <source>
        <dbReference type="ARBA" id="ARBA00023049"/>
    </source>
</evidence>
<evidence type="ECO:0000256" key="10">
    <source>
        <dbReference type="ARBA" id="ARBA00022729"/>
    </source>
</evidence>
<evidence type="ECO:0000259" key="23">
    <source>
        <dbReference type="Pfam" id="PF04389"/>
    </source>
</evidence>
<evidence type="ECO:0000256" key="12">
    <source>
        <dbReference type="ARBA" id="ARBA00022824"/>
    </source>
</evidence>
<evidence type="ECO:0000256" key="19">
    <source>
        <dbReference type="ARBA" id="ARBA00025833"/>
    </source>
</evidence>
<dbReference type="SUPFAM" id="SSF53187">
    <property type="entry name" value="Zn-dependent exopeptidases"/>
    <property type="match status" value="1"/>
</dbReference>
<evidence type="ECO:0000256" key="4">
    <source>
        <dbReference type="ARBA" id="ARBA00004613"/>
    </source>
</evidence>
<keyword evidence="10 22" id="KW-0732">Signal</keyword>
<dbReference type="PANTHER" id="PTHR12053">
    <property type="entry name" value="PROTEASE FAMILY M28 PLASMA GLUTAMATE CARBOXYPEPTIDASE-RELATED"/>
    <property type="match status" value="1"/>
</dbReference>
<evidence type="ECO:0000256" key="6">
    <source>
        <dbReference type="ARBA" id="ARBA00022525"/>
    </source>
</evidence>
<dbReference type="Pfam" id="PF04389">
    <property type="entry name" value="Peptidase_M28"/>
    <property type="match status" value="1"/>
</dbReference>
<keyword evidence="11" id="KW-0378">Hydrolase</keyword>
<gene>
    <name evidence="24" type="ORF">HNP32_002968</name>
</gene>
<evidence type="ECO:0000313" key="25">
    <source>
        <dbReference type="Proteomes" id="UP000539957"/>
    </source>
</evidence>
<evidence type="ECO:0000256" key="7">
    <source>
        <dbReference type="ARBA" id="ARBA00022645"/>
    </source>
</evidence>
<keyword evidence="8" id="KW-0645">Protease</keyword>
<dbReference type="GO" id="GO:0006508">
    <property type="term" value="P:proteolysis"/>
    <property type="evidence" value="ECO:0007669"/>
    <property type="project" value="UniProtKB-KW"/>
</dbReference>
<sequence>MKRLLVGLSALCIATPALAQSVDRVAINGIIDQGLNHSEVMQTAAYLTDRIGGRMTNSPQMRQAEQWSQQRFRDWGLSNVRAEGFEFGRGWSIVHSSARMTAPRAIDLRAIPVAWTPSTNGTISAGVVVAPITKVEDFDKWRGKLSGKIVMLTLPNTGSEPTEPAFRRWTDAELRDRNTYVQPQHAHVPVERQVKMAEFAGRLDAFLAEEGALAWVRMSQRDGGLLHGTGYTYQVGATPKLPGMEIAAEDYRRLARLALTDTPPMLSLQSEVQFHDEDVNAYNILADIPGSDRSGEYVMAGAHLDSWVASDGAQDNAAGSAVVMEAARILSQMKVRPKRTIRFALWNGEEQGILGSLAYVDRYLATRAPATDPALAALPGNRTWRNRWPVEPRPGYRDLVAYFNLDNGSGKIRGINAEGNVAAAPIFQEWLAPFASMGATTVSLRPSGGTDHVYMQAVGVPGYQFIQDPLDYSSRIHHTSIDSYDHLKPEDLRQAAVILASFLLNAANRDAPLPRMPLPTEPTPTDPFAYPAAD</sequence>